<dbReference type="PANTHER" id="PTHR24292">
    <property type="entry name" value="CYTOCHROME P450"/>
    <property type="match status" value="1"/>
</dbReference>
<keyword evidence="6" id="KW-0349">Heme</keyword>
<reference evidence="14 15" key="1">
    <citation type="journal article" date="2010" name="Science">
        <title>Genomic comparison of the ants Camponotus floridanus and Harpegnathos saltator.</title>
        <authorList>
            <person name="Bonasio R."/>
            <person name="Zhang G."/>
            <person name="Ye C."/>
            <person name="Mutti N.S."/>
            <person name="Fang X."/>
            <person name="Qin N."/>
            <person name="Donahue G."/>
            <person name="Yang P."/>
            <person name="Li Q."/>
            <person name="Li C."/>
            <person name="Zhang P."/>
            <person name="Huang Z."/>
            <person name="Berger S.L."/>
            <person name="Reinberg D."/>
            <person name="Wang J."/>
            <person name="Liebig J."/>
        </authorList>
    </citation>
    <scope>NUCLEOTIDE SEQUENCE [LARGE SCALE GENOMIC DNA]</scope>
    <source>
        <strain evidence="14 15">R22 G/1</strain>
    </source>
</reference>
<dbReference type="InterPro" id="IPR036396">
    <property type="entry name" value="Cyt_P450_sf"/>
</dbReference>
<dbReference type="GO" id="GO:0020037">
    <property type="term" value="F:heme binding"/>
    <property type="evidence" value="ECO:0007669"/>
    <property type="project" value="InterPro"/>
</dbReference>
<dbReference type="EMBL" id="GL450850">
    <property type="protein sequence ID" value="EFN80303.1"/>
    <property type="molecule type" value="Genomic_DNA"/>
</dbReference>
<keyword evidence="15" id="KW-1185">Reference proteome</keyword>
<evidence type="ECO:0000256" key="12">
    <source>
        <dbReference type="ARBA" id="ARBA00023033"/>
    </source>
</evidence>
<dbReference type="GO" id="GO:0004497">
    <property type="term" value="F:monooxygenase activity"/>
    <property type="evidence" value="ECO:0007669"/>
    <property type="project" value="UniProtKB-KW"/>
</dbReference>
<proteinExistence type="inferred from homology"/>
<keyword evidence="11" id="KW-0408">Iron</keyword>
<evidence type="ECO:0000256" key="9">
    <source>
        <dbReference type="ARBA" id="ARBA00022848"/>
    </source>
</evidence>
<dbReference type="PRINTS" id="PR00465">
    <property type="entry name" value="EP450IV"/>
</dbReference>
<evidence type="ECO:0000256" key="1">
    <source>
        <dbReference type="ARBA" id="ARBA00001971"/>
    </source>
</evidence>
<dbReference type="STRING" id="610380.E2BVH6"/>
<dbReference type="OMA" id="LTYDAMI"/>
<keyword evidence="9" id="KW-0492">Microsome</keyword>
<keyword evidence="7" id="KW-0479">Metal-binding</keyword>
<comment type="subcellular location">
    <subcellularLocation>
        <location evidence="4">Endoplasmic reticulum membrane</location>
        <topology evidence="4">Peripheral membrane protein</topology>
    </subcellularLocation>
    <subcellularLocation>
        <location evidence="3">Microsome membrane</location>
        <topology evidence="3">Peripheral membrane protein</topology>
    </subcellularLocation>
</comment>
<evidence type="ECO:0000256" key="5">
    <source>
        <dbReference type="ARBA" id="ARBA00010617"/>
    </source>
</evidence>
<keyword evidence="8" id="KW-0256">Endoplasmic reticulum</keyword>
<evidence type="ECO:0000256" key="8">
    <source>
        <dbReference type="ARBA" id="ARBA00022824"/>
    </source>
</evidence>
<dbReference type="InParanoid" id="E2BVH6"/>
<protein>
    <submittedName>
        <fullName evidence="14">Cytochrome P450 9e2</fullName>
    </submittedName>
</protein>
<comment type="similarity">
    <text evidence="5">Belongs to the cytochrome P450 family.</text>
</comment>
<evidence type="ECO:0000256" key="10">
    <source>
        <dbReference type="ARBA" id="ARBA00023002"/>
    </source>
</evidence>
<keyword evidence="12" id="KW-0503">Monooxygenase</keyword>
<dbReference type="InterPro" id="IPR001128">
    <property type="entry name" value="Cyt_P450"/>
</dbReference>
<dbReference type="Pfam" id="PF00067">
    <property type="entry name" value="p450"/>
    <property type="match status" value="1"/>
</dbReference>
<feature type="non-terminal residue" evidence="14">
    <location>
        <position position="1"/>
    </location>
</feature>
<gene>
    <name evidence="14" type="ORF">EAI_02909</name>
</gene>
<dbReference type="GO" id="GO:0005789">
    <property type="term" value="C:endoplasmic reticulum membrane"/>
    <property type="evidence" value="ECO:0007669"/>
    <property type="project" value="UniProtKB-SubCell"/>
</dbReference>
<evidence type="ECO:0000256" key="2">
    <source>
        <dbReference type="ARBA" id="ARBA00003690"/>
    </source>
</evidence>
<keyword evidence="13" id="KW-0472">Membrane</keyword>
<dbReference type="GO" id="GO:0005506">
    <property type="term" value="F:iron ion binding"/>
    <property type="evidence" value="ECO:0007669"/>
    <property type="project" value="InterPro"/>
</dbReference>
<evidence type="ECO:0000313" key="15">
    <source>
        <dbReference type="Proteomes" id="UP000008237"/>
    </source>
</evidence>
<evidence type="ECO:0000256" key="3">
    <source>
        <dbReference type="ARBA" id="ARBA00004174"/>
    </source>
</evidence>
<comment type="function">
    <text evidence="2">May be involved in the metabolism of insect hormones and in the breakdown of synthetic insecticides.</text>
</comment>
<comment type="cofactor">
    <cofactor evidence="1">
        <name>heme</name>
        <dbReference type="ChEBI" id="CHEBI:30413"/>
    </cofactor>
</comment>
<dbReference type="AlphaFoldDB" id="E2BVH6"/>
<evidence type="ECO:0000256" key="13">
    <source>
        <dbReference type="ARBA" id="ARBA00023136"/>
    </source>
</evidence>
<evidence type="ECO:0000256" key="11">
    <source>
        <dbReference type="ARBA" id="ARBA00023004"/>
    </source>
</evidence>
<evidence type="ECO:0000313" key="14">
    <source>
        <dbReference type="EMBL" id="EFN80303.1"/>
    </source>
</evidence>
<dbReference type="Gene3D" id="1.10.630.10">
    <property type="entry name" value="Cytochrome P450"/>
    <property type="match status" value="1"/>
</dbReference>
<dbReference type="PANTHER" id="PTHR24292:SF54">
    <property type="entry name" value="CYP9F3-RELATED"/>
    <property type="match status" value="1"/>
</dbReference>
<dbReference type="GO" id="GO:0016705">
    <property type="term" value="F:oxidoreductase activity, acting on paired donors, with incorporation or reduction of molecular oxygen"/>
    <property type="evidence" value="ECO:0007669"/>
    <property type="project" value="InterPro"/>
</dbReference>
<evidence type="ECO:0000256" key="7">
    <source>
        <dbReference type="ARBA" id="ARBA00022723"/>
    </source>
</evidence>
<evidence type="ECO:0000256" key="6">
    <source>
        <dbReference type="ARBA" id="ARBA00022617"/>
    </source>
</evidence>
<dbReference type="InterPro" id="IPR050476">
    <property type="entry name" value="Insect_CytP450_Detox"/>
</dbReference>
<dbReference type="SUPFAM" id="SSF48264">
    <property type="entry name" value="Cytochrome P450"/>
    <property type="match status" value="1"/>
</dbReference>
<name>E2BVH6_HARSA</name>
<dbReference type="Proteomes" id="UP000008237">
    <property type="component" value="Unassembled WGS sequence"/>
</dbReference>
<evidence type="ECO:0000256" key="4">
    <source>
        <dbReference type="ARBA" id="ARBA00004406"/>
    </source>
</evidence>
<sequence>IEIRDEKNITRPDMIQLMMETRDKNTGPAFDIDEMAAQAFIFFAGGFDSMSSVMYFLAHEVATNPDVQSKLRVEIDQVLEQNDGKPTYEAINSMKYMDAVITECLRLYPLVAFIDRLCVKEFELPPPTPDGKPVIVKPGESVWLPNHSLHRDPTYYPEPDKFN</sequence>
<accession>E2BVH6</accession>
<feature type="non-terminal residue" evidence="14">
    <location>
        <position position="163"/>
    </location>
</feature>
<dbReference type="InterPro" id="IPR002403">
    <property type="entry name" value="Cyt_P450_E_grp-IV"/>
</dbReference>
<keyword evidence="10" id="KW-0560">Oxidoreductase</keyword>
<organism evidence="15">
    <name type="scientific">Harpegnathos saltator</name>
    <name type="common">Jerdon's jumping ant</name>
    <dbReference type="NCBI Taxonomy" id="610380"/>
    <lineage>
        <taxon>Eukaryota</taxon>
        <taxon>Metazoa</taxon>
        <taxon>Ecdysozoa</taxon>
        <taxon>Arthropoda</taxon>
        <taxon>Hexapoda</taxon>
        <taxon>Insecta</taxon>
        <taxon>Pterygota</taxon>
        <taxon>Neoptera</taxon>
        <taxon>Endopterygota</taxon>
        <taxon>Hymenoptera</taxon>
        <taxon>Apocrita</taxon>
        <taxon>Aculeata</taxon>
        <taxon>Formicoidea</taxon>
        <taxon>Formicidae</taxon>
        <taxon>Ponerinae</taxon>
        <taxon>Ponerini</taxon>
        <taxon>Harpegnathos</taxon>
    </lineage>
</organism>